<organism evidence="3 4">
    <name type="scientific">Microbacterium galbum</name>
    <dbReference type="NCBI Taxonomy" id="3075994"/>
    <lineage>
        <taxon>Bacteria</taxon>
        <taxon>Bacillati</taxon>
        <taxon>Actinomycetota</taxon>
        <taxon>Actinomycetes</taxon>
        <taxon>Micrococcales</taxon>
        <taxon>Microbacteriaceae</taxon>
        <taxon>Microbacterium</taxon>
    </lineage>
</organism>
<dbReference type="PANTHER" id="PTHR33744:SF1">
    <property type="entry name" value="DNA-BINDING TRANSCRIPTIONAL ACTIVATOR ADER"/>
    <property type="match status" value="1"/>
</dbReference>
<protein>
    <submittedName>
        <fullName evidence="3">PucR family transcriptional regulator ligand-binding domain-containing protein</fullName>
    </submittedName>
</protein>
<proteinExistence type="predicted"/>
<evidence type="ECO:0000313" key="3">
    <source>
        <dbReference type="EMBL" id="MDU0366982.1"/>
    </source>
</evidence>
<comment type="caution">
    <text evidence="3">The sequence shown here is derived from an EMBL/GenBank/DDBJ whole genome shotgun (WGS) entry which is preliminary data.</text>
</comment>
<reference evidence="3 4" key="1">
    <citation type="submission" date="2023-09" db="EMBL/GenBank/DDBJ databases">
        <title>Microbacterium fusihabitans sp. nov., Microbacterium phycihabitans sp. nov., and Microbacterium cervinum sp. nov., isolated from dried seaweeds of beach.</title>
        <authorList>
            <person name="Lee S.D."/>
        </authorList>
    </citation>
    <scope>NUCLEOTIDE SEQUENCE [LARGE SCALE GENOMIC DNA]</scope>
    <source>
        <strain evidence="3 4">KSW4-17</strain>
    </source>
</reference>
<dbReference type="Proteomes" id="UP001263371">
    <property type="component" value="Unassembled WGS sequence"/>
</dbReference>
<dbReference type="EMBL" id="JAWDIS010000001">
    <property type="protein sequence ID" value="MDU0366982.1"/>
    <property type="molecule type" value="Genomic_DNA"/>
</dbReference>
<sequence>MPADLRSLMAEPSFRLTPLAAVDDDALDAPLRWAHNSDLPDPTPWLEPGGLLLTDGAPFLPPHNAPVDDYVERLVALGVRALGVSVGILLERVPPELVTACDRLGMPLIEVSRQTPFMGLIKAVSDATAADERARLERSLLAQRRVARAALRPDGLSAILRELERALETWVALFDASGALVLVPETTGIPAALDEPVREAVAAALAGRRAAAARVSLGGVGEVTLQTLGQHGTLRGVLAVGISNGPFDRARQDLVDSVIALASISLEQSSTLDSARRRLRSGILELLAAGDTDVAGDTVKHLWGRLPPAPLRVARLDVRDSEQTLDSHPLIPALEVLAEKRPGALFFAQQGDHVVAVYTDGDDAGLFTAAAPHRPTGGVSSRVGWDQIAAALGEARRAQERASARQPIVFFDELAGSGILGHLEQTRAHDVARRMLLPLDDDPELRRVLEVWLEHNGSWGTAAGALGIHRHTLRHRVDGAAHRLGLDLDTFGGRSELWNALRLTAE</sequence>
<dbReference type="PANTHER" id="PTHR33744">
    <property type="entry name" value="CARBOHYDRATE DIACID REGULATOR"/>
    <property type="match status" value="1"/>
</dbReference>
<dbReference type="Gene3D" id="1.10.10.2840">
    <property type="entry name" value="PucR C-terminal helix-turn-helix domain"/>
    <property type="match status" value="1"/>
</dbReference>
<dbReference type="RefSeq" id="WP_315994179.1">
    <property type="nucleotide sequence ID" value="NZ_JAWDIS010000001.1"/>
</dbReference>
<evidence type="ECO:0000259" key="1">
    <source>
        <dbReference type="Pfam" id="PF07905"/>
    </source>
</evidence>
<feature type="domain" description="PucR C-terminal helix-turn-helix" evidence="2">
    <location>
        <begin position="445"/>
        <end position="503"/>
    </location>
</feature>
<accession>A0ABU3T6H9</accession>
<dbReference type="InterPro" id="IPR025736">
    <property type="entry name" value="PucR_C-HTH_dom"/>
</dbReference>
<evidence type="ECO:0000313" key="4">
    <source>
        <dbReference type="Proteomes" id="UP001263371"/>
    </source>
</evidence>
<dbReference type="InterPro" id="IPR051448">
    <property type="entry name" value="CdaR-like_regulators"/>
</dbReference>
<evidence type="ECO:0000259" key="2">
    <source>
        <dbReference type="Pfam" id="PF13556"/>
    </source>
</evidence>
<dbReference type="InterPro" id="IPR012914">
    <property type="entry name" value="PucR_dom"/>
</dbReference>
<dbReference type="InterPro" id="IPR042070">
    <property type="entry name" value="PucR_C-HTH_sf"/>
</dbReference>
<name>A0ABU3T6H9_9MICO</name>
<dbReference type="Pfam" id="PF07905">
    <property type="entry name" value="PucR"/>
    <property type="match status" value="1"/>
</dbReference>
<keyword evidence="4" id="KW-1185">Reference proteome</keyword>
<dbReference type="Pfam" id="PF13556">
    <property type="entry name" value="HTH_30"/>
    <property type="match status" value="1"/>
</dbReference>
<gene>
    <name evidence="3" type="ORF">RWH45_07130</name>
</gene>
<feature type="domain" description="Purine catabolism PurC-like" evidence="1">
    <location>
        <begin position="8"/>
        <end position="126"/>
    </location>
</feature>